<dbReference type="Pfam" id="PF13424">
    <property type="entry name" value="TPR_12"/>
    <property type="match status" value="2"/>
</dbReference>
<organism evidence="5">
    <name type="scientific">Chromera velia CCMP2878</name>
    <dbReference type="NCBI Taxonomy" id="1169474"/>
    <lineage>
        <taxon>Eukaryota</taxon>
        <taxon>Sar</taxon>
        <taxon>Alveolata</taxon>
        <taxon>Colpodellida</taxon>
        <taxon>Chromeraceae</taxon>
        <taxon>Chromera</taxon>
    </lineage>
</organism>
<reference evidence="5" key="1">
    <citation type="submission" date="2014-11" db="EMBL/GenBank/DDBJ databases">
        <authorList>
            <person name="Otto D Thomas"/>
            <person name="Naeem Raeece"/>
        </authorList>
    </citation>
    <scope>NUCLEOTIDE SEQUENCE</scope>
</reference>
<dbReference type="SMART" id="SM00028">
    <property type="entry name" value="TPR"/>
    <property type="match status" value="3"/>
</dbReference>
<dbReference type="InterPro" id="IPR019734">
    <property type="entry name" value="TPR_rpt"/>
</dbReference>
<dbReference type="SUPFAM" id="SSF48452">
    <property type="entry name" value="TPR-like"/>
    <property type="match status" value="1"/>
</dbReference>
<protein>
    <submittedName>
        <fullName evidence="5">Uncharacterized protein</fullName>
    </submittedName>
</protein>
<keyword evidence="2 3" id="KW-0802">TPR repeat</keyword>
<feature type="region of interest" description="Disordered" evidence="4">
    <location>
        <begin position="12"/>
        <end position="38"/>
    </location>
</feature>
<feature type="compositionally biased region" description="Basic and acidic residues" evidence="4">
    <location>
        <begin position="593"/>
        <end position="612"/>
    </location>
</feature>
<gene>
    <name evidence="5" type="ORF">Cvel_11586</name>
</gene>
<sequence>MVAGCIRLEETASSPAEGASGNGEEMESPDFSPPSNSGGDQLPCGGCLTGCVSAFPAVDAGGSTTAFIENVKMFVEMLQVLCVHTVRRLGICPSADFCDSRTRFKAAVFLPFEEDIGTLRSCLDQPFVRKKPLPQKLNSTQKAHRILECQQEEESLPKAAGLLSSSTSQCVCPASYGFLSARSQDQGTPLTTVSEEECLGGLGKTLQCEAEMGISMPAETLYEGITDSRGSSHLLSKPFGEPKRRPRSVAVSECDSGGTESDEGQTLLEVFRYFCDLLREMWEDYGSTRVTSAFAQFDVSSDGLDHYVLGDAAQDRLKPCLHELPIRALLGLCQSYPLLTARLRPQTRHRLVDFILSSVYAQREATGAQVLDRLLCHALSLKVSVLSEQGQYGEALERLDEALPMHKEVFGAEHLNTVALIHKLAGVFLKQGRHAEAMEKYEEVLQVTQRKCGNHHLSTAAIVHNMAVVLEAQENYDEAMRRYSEALRVYEAVLGDEHPDTASAFQNMCSMLKGQGRYAQAMRMEKETFGDSLADSPATQREVREHRQKISNPNTEKAFPSHCLLIKFDGCFEKSSKSMNLCPRVSTRLLKEVEGTYGHETEEESGSKREGQKPSSSCSAALTAAAALKSLSGLLCDPASLIRIEDLLSYHCIVHRGPDWREENGDEDGG</sequence>
<feature type="region of interest" description="Disordered" evidence="4">
    <location>
        <begin position="593"/>
        <end position="615"/>
    </location>
</feature>
<feature type="repeat" description="TPR" evidence="3">
    <location>
        <begin position="418"/>
        <end position="451"/>
    </location>
</feature>
<dbReference type="InterPro" id="IPR011990">
    <property type="entry name" value="TPR-like_helical_dom_sf"/>
</dbReference>
<proteinExistence type="predicted"/>
<name>A0A0G4I737_9ALVE</name>
<evidence type="ECO:0000256" key="4">
    <source>
        <dbReference type="SAM" id="MobiDB-lite"/>
    </source>
</evidence>
<dbReference type="PROSITE" id="PS50005">
    <property type="entry name" value="TPR"/>
    <property type="match status" value="1"/>
</dbReference>
<dbReference type="PANTHER" id="PTHR45641:SF19">
    <property type="entry name" value="NEPHROCYSTIN-3"/>
    <property type="match status" value="1"/>
</dbReference>
<dbReference type="Gene3D" id="1.25.40.10">
    <property type="entry name" value="Tetratricopeptide repeat domain"/>
    <property type="match status" value="1"/>
</dbReference>
<dbReference type="AlphaFoldDB" id="A0A0G4I737"/>
<evidence type="ECO:0000256" key="3">
    <source>
        <dbReference type="PROSITE-ProRule" id="PRU00339"/>
    </source>
</evidence>
<dbReference type="EMBL" id="CDMZ01005422">
    <property type="protein sequence ID" value="CEM52899.1"/>
    <property type="molecule type" value="Genomic_DNA"/>
</dbReference>
<evidence type="ECO:0000256" key="2">
    <source>
        <dbReference type="ARBA" id="ARBA00022803"/>
    </source>
</evidence>
<dbReference type="VEuPathDB" id="CryptoDB:Cvel_11586"/>
<accession>A0A0G4I737</accession>
<keyword evidence="1" id="KW-0677">Repeat</keyword>
<dbReference type="PANTHER" id="PTHR45641">
    <property type="entry name" value="TETRATRICOPEPTIDE REPEAT PROTEIN (AFU_ORTHOLOGUE AFUA_6G03870)"/>
    <property type="match status" value="1"/>
</dbReference>
<evidence type="ECO:0000313" key="5">
    <source>
        <dbReference type="EMBL" id="CEM52899.1"/>
    </source>
</evidence>
<evidence type="ECO:0000256" key="1">
    <source>
        <dbReference type="ARBA" id="ARBA00022737"/>
    </source>
</evidence>
<feature type="region of interest" description="Disordered" evidence="4">
    <location>
        <begin position="232"/>
        <end position="262"/>
    </location>
</feature>